<organism evidence="8 9">
    <name type="scientific">Cannabis sativa</name>
    <name type="common">Hemp</name>
    <name type="synonym">Marijuana</name>
    <dbReference type="NCBI Taxonomy" id="3483"/>
    <lineage>
        <taxon>Eukaryota</taxon>
        <taxon>Viridiplantae</taxon>
        <taxon>Streptophyta</taxon>
        <taxon>Embryophyta</taxon>
        <taxon>Tracheophyta</taxon>
        <taxon>Spermatophyta</taxon>
        <taxon>Magnoliopsida</taxon>
        <taxon>eudicotyledons</taxon>
        <taxon>Gunneridae</taxon>
        <taxon>Pentapetalae</taxon>
        <taxon>rosids</taxon>
        <taxon>fabids</taxon>
        <taxon>Rosales</taxon>
        <taxon>Cannabaceae</taxon>
        <taxon>Cannabis</taxon>
    </lineage>
</organism>
<keyword evidence="9" id="KW-1185">Reference proteome</keyword>
<keyword evidence="3" id="KW-0418">Kinase</keyword>
<dbReference type="OMA" id="KPNMCAD"/>
<dbReference type="InterPro" id="IPR008271">
    <property type="entry name" value="Ser/Thr_kinase_AS"/>
</dbReference>
<dbReference type="GO" id="GO:0005524">
    <property type="term" value="F:ATP binding"/>
    <property type="evidence" value="ECO:0007669"/>
    <property type="project" value="UniProtKB-UniRule"/>
</dbReference>
<dbReference type="Proteomes" id="UP000583929">
    <property type="component" value="Unassembled WGS sequence"/>
</dbReference>
<accession>A0A803PEJ0</accession>
<dbReference type="InterPro" id="IPR017441">
    <property type="entry name" value="Protein_kinase_ATP_BS"/>
</dbReference>
<evidence type="ECO:0000313" key="8">
    <source>
        <dbReference type="EMBL" id="KAF4395497.1"/>
    </source>
</evidence>
<dbReference type="PROSITE" id="PS00108">
    <property type="entry name" value="PROTEIN_KINASE_ST"/>
    <property type="match status" value="1"/>
</dbReference>
<protein>
    <recommendedName>
        <fullName evidence="7">Protein kinase domain-containing protein</fullName>
    </recommendedName>
</protein>
<dbReference type="GO" id="GO:0007165">
    <property type="term" value="P:signal transduction"/>
    <property type="evidence" value="ECO:0007669"/>
    <property type="project" value="TreeGrafter"/>
</dbReference>
<sequence>MEKFDGGEVKVEESIDPSNTLRWVRGKLIGEGVFASVYMAKMIKPPTIGSRIKDYHPIMAVKTTNTDCASEYNESLNDKKILDLLIDCPYIIQCYGDDITIDTNVDDDGNVNKVIFYNIFLEYASGGTLLEFIDKSPLYNESKQVKCYVQSILKGVECIHDKGIVHCDLKPDNILLVKEKEDDDYFVAKVSDFGSSKMANDCRTPVRGTYEYQAPECRNDKIQEQYSDIWAVGVIVLFMLTKKWNWKDKLSKYISEDAKDFLLKCFEIVPSKRPSAKMLLSHPFVAIV</sequence>
<evidence type="ECO:0000259" key="7">
    <source>
        <dbReference type="PROSITE" id="PS50011"/>
    </source>
</evidence>
<evidence type="ECO:0000256" key="3">
    <source>
        <dbReference type="ARBA" id="ARBA00022777"/>
    </source>
</evidence>
<dbReference type="EMBL" id="JAATIQ010000040">
    <property type="protein sequence ID" value="KAF4395497.1"/>
    <property type="molecule type" value="Genomic_DNA"/>
</dbReference>
<keyword evidence="2 5" id="KW-0547">Nucleotide-binding</keyword>
<dbReference type="InterPro" id="IPR011009">
    <property type="entry name" value="Kinase-like_dom_sf"/>
</dbReference>
<dbReference type="Gene3D" id="1.10.510.10">
    <property type="entry name" value="Transferase(Phosphotransferase) domain 1"/>
    <property type="match status" value="1"/>
</dbReference>
<dbReference type="PANTHER" id="PTHR48011:SF56">
    <property type="entry name" value="PROTEIN KINASE DOMAIN-CONTAINING PROTEIN"/>
    <property type="match status" value="1"/>
</dbReference>
<dbReference type="SUPFAM" id="SSF56112">
    <property type="entry name" value="Protein kinase-like (PK-like)"/>
    <property type="match status" value="1"/>
</dbReference>
<dbReference type="Pfam" id="PF00069">
    <property type="entry name" value="Pkinase"/>
    <property type="match status" value="1"/>
</dbReference>
<dbReference type="PROSITE" id="PS00107">
    <property type="entry name" value="PROTEIN_KINASE_ATP"/>
    <property type="match status" value="1"/>
</dbReference>
<dbReference type="PROSITE" id="PS50011">
    <property type="entry name" value="PROTEIN_KINASE_DOM"/>
    <property type="match status" value="1"/>
</dbReference>
<keyword evidence="6" id="KW-0723">Serine/threonine-protein kinase</keyword>
<dbReference type="InterPro" id="IPR000719">
    <property type="entry name" value="Prot_kinase_dom"/>
</dbReference>
<dbReference type="OrthoDB" id="8693905at2759"/>
<reference evidence="8 9" key="1">
    <citation type="journal article" date="2020" name="bioRxiv">
        <title>Sequence and annotation of 42 cannabis genomes reveals extensive copy number variation in cannabinoid synthesis and pathogen resistance genes.</title>
        <authorList>
            <person name="Mckernan K.J."/>
            <person name="Helbert Y."/>
            <person name="Kane L.T."/>
            <person name="Ebling H."/>
            <person name="Zhang L."/>
            <person name="Liu B."/>
            <person name="Eaton Z."/>
            <person name="Mclaughlin S."/>
            <person name="Kingan S."/>
            <person name="Baybayan P."/>
            <person name="Concepcion G."/>
            <person name="Jordan M."/>
            <person name="Riva A."/>
            <person name="Barbazuk W."/>
            <person name="Harkins T."/>
        </authorList>
    </citation>
    <scope>NUCLEOTIDE SEQUENCE [LARGE SCALE GENOMIC DNA]</scope>
    <source>
        <strain evidence="9">cv. Jamaican Lion 4</strain>
        <tissue evidence="8">Leaf</tissue>
    </source>
</reference>
<keyword evidence="4 5" id="KW-0067">ATP-binding</keyword>
<dbReference type="PANTHER" id="PTHR48011">
    <property type="entry name" value="CCR4-NOT TRANSCRIPTIONAL COMPLEX SUBUNIT CAF120-RELATED"/>
    <property type="match status" value="1"/>
</dbReference>
<evidence type="ECO:0000313" key="9">
    <source>
        <dbReference type="Proteomes" id="UP000583929"/>
    </source>
</evidence>
<dbReference type="AlphaFoldDB" id="A0A7J6HJS2"/>
<dbReference type="SMART" id="SM00220">
    <property type="entry name" value="S_TKc"/>
    <property type="match status" value="1"/>
</dbReference>
<evidence type="ECO:0000256" key="5">
    <source>
        <dbReference type="PROSITE-ProRule" id="PRU10141"/>
    </source>
</evidence>
<evidence type="ECO:0000256" key="6">
    <source>
        <dbReference type="RuleBase" id="RU000304"/>
    </source>
</evidence>
<evidence type="ECO:0000256" key="2">
    <source>
        <dbReference type="ARBA" id="ARBA00022741"/>
    </source>
</evidence>
<feature type="binding site" evidence="5">
    <location>
        <position position="62"/>
    </location>
    <ligand>
        <name>ATP</name>
        <dbReference type="ChEBI" id="CHEBI:30616"/>
    </ligand>
</feature>
<evidence type="ECO:0000256" key="1">
    <source>
        <dbReference type="ARBA" id="ARBA00022679"/>
    </source>
</evidence>
<comment type="similarity">
    <text evidence="6">Belongs to the protein kinase superfamily.</text>
</comment>
<keyword evidence="1" id="KW-0808">Transferase</keyword>
<gene>
    <name evidence="8" type="ORF">G4B88_010961</name>
</gene>
<dbReference type="GO" id="GO:0004674">
    <property type="term" value="F:protein serine/threonine kinase activity"/>
    <property type="evidence" value="ECO:0007669"/>
    <property type="project" value="UniProtKB-KW"/>
</dbReference>
<feature type="domain" description="Protein kinase" evidence="7">
    <location>
        <begin position="23"/>
        <end position="285"/>
    </location>
</feature>
<comment type="caution">
    <text evidence="8">The sequence shown here is derived from an EMBL/GenBank/DDBJ whole genome shotgun (WGS) entry which is preliminary data.</text>
</comment>
<accession>A0A7J6HJS2</accession>
<evidence type="ECO:0000256" key="4">
    <source>
        <dbReference type="ARBA" id="ARBA00022840"/>
    </source>
</evidence>
<name>A0A7J6HJS2_CANSA</name>
<dbReference type="InterPro" id="IPR052751">
    <property type="entry name" value="Plant_MAPKKK"/>
</dbReference>
<proteinExistence type="inferred from homology"/>